<dbReference type="AlphaFoldDB" id="A0A1H3YIU3"/>
<feature type="transmembrane region" description="Helical" evidence="1">
    <location>
        <begin position="153"/>
        <end position="179"/>
    </location>
</feature>
<organism evidence="3 4">
    <name type="scientific">Xylanibacter ruminicola</name>
    <name type="common">Prevotella ruminicola</name>
    <dbReference type="NCBI Taxonomy" id="839"/>
    <lineage>
        <taxon>Bacteria</taxon>
        <taxon>Pseudomonadati</taxon>
        <taxon>Bacteroidota</taxon>
        <taxon>Bacteroidia</taxon>
        <taxon>Bacteroidales</taxon>
        <taxon>Prevotellaceae</taxon>
        <taxon>Xylanibacter</taxon>
    </lineage>
</organism>
<dbReference type="InterPro" id="IPR000620">
    <property type="entry name" value="EamA_dom"/>
</dbReference>
<feature type="transmembrane region" description="Helical" evidence="1">
    <location>
        <begin position="37"/>
        <end position="58"/>
    </location>
</feature>
<feature type="transmembrane region" description="Helical" evidence="1">
    <location>
        <begin position="6"/>
        <end position="25"/>
    </location>
</feature>
<evidence type="ECO:0000313" key="4">
    <source>
        <dbReference type="Proteomes" id="UP000182257"/>
    </source>
</evidence>
<dbReference type="Pfam" id="PF00892">
    <property type="entry name" value="EamA"/>
    <property type="match status" value="2"/>
</dbReference>
<sequence>MTYVGELISIGVAFSWTATALLSEFGSKRLGNLTLNVLRMGLALVFSLVLFFVVTGSMMPPGASVEAAGWMLLSGVVGYVIGDFCLFQCYIIIGSRYGQLFMTLAPLSAALMAWITLGQKMNAMSILAMLITLGGISISVLGRGEHHKVGLKLPLNGVLFAISAAMCQGIGLVLSKIGMDHYEASLTGTPEWLVPFSANFYRCVAGIIGFSLLLYFRKGLEPLREAMHDRKGLAVATATTVFGPFVGVGFSLMAVQYTAAGIASTLMAMTPIIILLPSYWLFKQKITLRAVVGAVISVVGVSLFFLG</sequence>
<dbReference type="RefSeq" id="WP_074760230.1">
    <property type="nucleotide sequence ID" value="NZ_FNRF01000001.1"/>
</dbReference>
<feature type="transmembrane region" description="Helical" evidence="1">
    <location>
        <begin position="199"/>
        <end position="216"/>
    </location>
</feature>
<protein>
    <submittedName>
        <fullName evidence="3">EamA-like transporter family protein</fullName>
    </submittedName>
</protein>
<keyword evidence="1" id="KW-1133">Transmembrane helix</keyword>
<accession>A0A1H3YIU3</accession>
<evidence type="ECO:0000256" key="1">
    <source>
        <dbReference type="SAM" id="Phobius"/>
    </source>
</evidence>
<feature type="transmembrane region" description="Helical" evidence="1">
    <location>
        <begin position="123"/>
        <end position="141"/>
    </location>
</feature>
<evidence type="ECO:0000313" key="3">
    <source>
        <dbReference type="EMBL" id="SEA11427.1"/>
    </source>
</evidence>
<feature type="transmembrane region" description="Helical" evidence="1">
    <location>
        <begin position="70"/>
        <end position="93"/>
    </location>
</feature>
<feature type="transmembrane region" description="Helical" evidence="1">
    <location>
        <begin position="100"/>
        <end position="117"/>
    </location>
</feature>
<feature type="transmembrane region" description="Helical" evidence="1">
    <location>
        <begin position="259"/>
        <end position="281"/>
    </location>
</feature>
<feature type="domain" description="EamA" evidence="2">
    <location>
        <begin position="156"/>
        <end position="305"/>
    </location>
</feature>
<evidence type="ECO:0000259" key="2">
    <source>
        <dbReference type="Pfam" id="PF00892"/>
    </source>
</evidence>
<dbReference type="GO" id="GO:0016020">
    <property type="term" value="C:membrane"/>
    <property type="evidence" value="ECO:0007669"/>
    <property type="project" value="InterPro"/>
</dbReference>
<feature type="transmembrane region" description="Helical" evidence="1">
    <location>
        <begin position="288"/>
        <end position="306"/>
    </location>
</feature>
<dbReference type="EMBL" id="FNRF01000001">
    <property type="protein sequence ID" value="SEA11427.1"/>
    <property type="molecule type" value="Genomic_DNA"/>
</dbReference>
<gene>
    <name evidence="3" type="ORF">SAMN05216462_0675</name>
</gene>
<feature type="transmembrane region" description="Helical" evidence="1">
    <location>
        <begin position="232"/>
        <end position="253"/>
    </location>
</feature>
<dbReference type="InterPro" id="IPR037185">
    <property type="entry name" value="EmrE-like"/>
</dbReference>
<feature type="domain" description="EamA" evidence="2">
    <location>
        <begin position="5"/>
        <end position="140"/>
    </location>
</feature>
<dbReference type="PANTHER" id="PTHR22911">
    <property type="entry name" value="ACYL-MALONYL CONDENSING ENZYME-RELATED"/>
    <property type="match status" value="1"/>
</dbReference>
<dbReference type="OrthoDB" id="161804at2"/>
<proteinExistence type="predicted"/>
<reference evidence="3 4" key="1">
    <citation type="submission" date="2016-10" db="EMBL/GenBank/DDBJ databases">
        <authorList>
            <person name="de Groot N.N."/>
        </authorList>
    </citation>
    <scope>NUCLEOTIDE SEQUENCE [LARGE SCALE GENOMIC DNA]</scope>
    <source>
        <strain evidence="3 4">D31d</strain>
    </source>
</reference>
<keyword evidence="1" id="KW-0472">Membrane</keyword>
<dbReference type="Proteomes" id="UP000182257">
    <property type="component" value="Unassembled WGS sequence"/>
</dbReference>
<keyword evidence="1" id="KW-0812">Transmembrane</keyword>
<dbReference type="SUPFAM" id="SSF103481">
    <property type="entry name" value="Multidrug resistance efflux transporter EmrE"/>
    <property type="match status" value="2"/>
</dbReference>
<name>A0A1H3YIU3_XYLRU</name>